<dbReference type="InterPro" id="IPR002938">
    <property type="entry name" value="FAD-bd"/>
</dbReference>
<name>A0A3E0H0J3_9PSEU</name>
<dbReference type="GO" id="GO:0071949">
    <property type="term" value="F:FAD binding"/>
    <property type="evidence" value="ECO:0007669"/>
    <property type="project" value="InterPro"/>
</dbReference>
<sequence length="454" mass="48230">MDSGPSLGHVAVLGGGIAGLLTANVLARYATEVTVVERDQCPDAPEPRAGVPQSRHTHVLLASGIQALHQLLPGFVAELTDAGAPTLSVPADVGVWQSGQWVSRRNPSAPVMTPSRPLLDHLVRKRVLAEPRVRMVPSTEATGLLGGPHQITGVTIRGRAAGRRGEQELAADLVVDATGRGSRTPQWLARLGAAEPADELLDAGRAYATGVFHVDDRTSAGDIGGFYIVPDAGQPLGAIILPAEDDRWMVTLSGPRGQAPPTDPAGFVDYARNLPHDAPHKWLSTARPLGRPVGYRHTANRRRRYDRARAGLLVVGDAVCALNPVYGQGMSVAAQNAVFLDRVLAGAARTPSAHELQQAILRSSQWAWEVATGADSPMPGAVGNALRNGPLDRLADWYLGRVRDRVPGDPVVCKAFRDVLFLLAPPRSLLTSPEVVLRSLLRAPTPTPPDLPTP</sequence>
<organism evidence="2 3">
    <name type="scientific">Kutzneria buriramensis</name>
    <dbReference type="NCBI Taxonomy" id="1045776"/>
    <lineage>
        <taxon>Bacteria</taxon>
        <taxon>Bacillati</taxon>
        <taxon>Actinomycetota</taxon>
        <taxon>Actinomycetes</taxon>
        <taxon>Pseudonocardiales</taxon>
        <taxon>Pseudonocardiaceae</taxon>
        <taxon>Kutzneria</taxon>
    </lineage>
</organism>
<dbReference type="InterPro" id="IPR036188">
    <property type="entry name" value="FAD/NAD-bd_sf"/>
</dbReference>
<dbReference type="SUPFAM" id="SSF51905">
    <property type="entry name" value="FAD/NAD(P)-binding domain"/>
    <property type="match status" value="1"/>
</dbReference>
<dbReference type="Pfam" id="PF01494">
    <property type="entry name" value="FAD_binding_3"/>
    <property type="match status" value="1"/>
</dbReference>
<dbReference type="PRINTS" id="PR00420">
    <property type="entry name" value="RNGMNOXGNASE"/>
</dbReference>
<dbReference type="Gene3D" id="3.50.50.60">
    <property type="entry name" value="FAD/NAD(P)-binding domain"/>
    <property type="match status" value="1"/>
</dbReference>
<evidence type="ECO:0000259" key="1">
    <source>
        <dbReference type="Pfam" id="PF01494"/>
    </source>
</evidence>
<evidence type="ECO:0000313" key="3">
    <source>
        <dbReference type="Proteomes" id="UP000256269"/>
    </source>
</evidence>
<keyword evidence="3" id="KW-1185">Reference proteome</keyword>
<dbReference type="AlphaFoldDB" id="A0A3E0H0J3"/>
<gene>
    <name evidence="2" type="ORF">BCF44_119216</name>
</gene>
<reference evidence="2 3" key="1">
    <citation type="submission" date="2018-08" db="EMBL/GenBank/DDBJ databases">
        <title>Genomic Encyclopedia of Archaeal and Bacterial Type Strains, Phase II (KMG-II): from individual species to whole genera.</title>
        <authorList>
            <person name="Goeker M."/>
        </authorList>
    </citation>
    <scope>NUCLEOTIDE SEQUENCE [LARGE SCALE GENOMIC DNA]</scope>
    <source>
        <strain evidence="2 3">DSM 45791</strain>
    </source>
</reference>
<dbReference type="PANTHER" id="PTHR43422:SF3">
    <property type="entry name" value="THIAMINE THIAZOLE SYNTHASE"/>
    <property type="match status" value="1"/>
</dbReference>
<dbReference type="PANTHER" id="PTHR43422">
    <property type="entry name" value="THIAMINE THIAZOLE SYNTHASE"/>
    <property type="match status" value="1"/>
</dbReference>
<proteinExistence type="predicted"/>
<dbReference type="EMBL" id="QUNO01000019">
    <property type="protein sequence ID" value="REH34940.1"/>
    <property type="molecule type" value="Genomic_DNA"/>
</dbReference>
<protein>
    <submittedName>
        <fullName evidence="2">2-polyprenyl-6-methoxyphenol hydroxylase-like FAD-dependent oxidoreductase</fullName>
    </submittedName>
</protein>
<feature type="domain" description="FAD-binding" evidence="1">
    <location>
        <begin position="10"/>
        <end position="369"/>
    </location>
</feature>
<evidence type="ECO:0000313" key="2">
    <source>
        <dbReference type="EMBL" id="REH34940.1"/>
    </source>
</evidence>
<accession>A0A3E0H0J3</accession>
<dbReference type="Proteomes" id="UP000256269">
    <property type="component" value="Unassembled WGS sequence"/>
</dbReference>
<comment type="caution">
    <text evidence="2">The sequence shown here is derived from an EMBL/GenBank/DDBJ whole genome shotgun (WGS) entry which is preliminary data.</text>
</comment>